<feature type="region of interest" description="Disordered" evidence="1">
    <location>
        <begin position="203"/>
        <end position="222"/>
    </location>
</feature>
<dbReference type="AlphaFoldDB" id="A0A2P5XAC2"/>
<evidence type="ECO:0000313" key="2">
    <source>
        <dbReference type="EMBL" id="PPS00289.1"/>
    </source>
</evidence>
<reference evidence="2 3" key="1">
    <citation type="submission" date="2015-01" db="EMBL/GenBank/DDBJ databases">
        <title>Genome of allotetraploid Gossypium barbadense reveals genomic plasticity and fiber elongation in cotton evolution.</title>
        <authorList>
            <person name="Chen X."/>
            <person name="Liu X."/>
            <person name="Zhao B."/>
            <person name="Zheng H."/>
            <person name="Hu Y."/>
            <person name="Lu G."/>
            <person name="Yang C."/>
            <person name="Chen J."/>
            <person name="Shan C."/>
            <person name="Zhang L."/>
            <person name="Zhou Y."/>
            <person name="Wang L."/>
            <person name="Guo W."/>
            <person name="Bai Y."/>
            <person name="Ruan J."/>
            <person name="Shangguan X."/>
            <person name="Mao Y."/>
            <person name="Jiang J."/>
            <person name="Zhu Y."/>
            <person name="Lei J."/>
            <person name="Kang H."/>
            <person name="Chen S."/>
            <person name="He X."/>
            <person name="Wang R."/>
            <person name="Wang Y."/>
            <person name="Chen J."/>
            <person name="Wang L."/>
            <person name="Yu S."/>
            <person name="Wang B."/>
            <person name="Wei J."/>
            <person name="Song S."/>
            <person name="Lu X."/>
            <person name="Gao Z."/>
            <person name="Gu W."/>
            <person name="Deng X."/>
            <person name="Ma D."/>
            <person name="Wang S."/>
            <person name="Liang W."/>
            <person name="Fang L."/>
            <person name="Cai C."/>
            <person name="Zhu X."/>
            <person name="Zhou B."/>
            <person name="Zhang Y."/>
            <person name="Chen Z."/>
            <person name="Xu S."/>
            <person name="Zhu R."/>
            <person name="Wang S."/>
            <person name="Zhang T."/>
            <person name="Zhao G."/>
        </authorList>
    </citation>
    <scope>NUCLEOTIDE SEQUENCE [LARGE SCALE GENOMIC DNA]</scope>
    <source>
        <strain evidence="3">cv. Xinhai21</strain>
        <tissue evidence="2">Leaf</tissue>
    </source>
</reference>
<accession>A0A2P5XAC2</accession>
<evidence type="ECO:0000313" key="3">
    <source>
        <dbReference type="Proteomes" id="UP000239757"/>
    </source>
</evidence>
<dbReference type="EMBL" id="KZ665327">
    <property type="protein sequence ID" value="PPS00289.1"/>
    <property type="molecule type" value="Genomic_DNA"/>
</dbReference>
<evidence type="ECO:0000256" key="1">
    <source>
        <dbReference type="SAM" id="MobiDB-lite"/>
    </source>
</evidence>
<dbReference type="OrthoDB" id="1094981at2759"/>
<sequence>MPSNTETNPREQLHAITMRDEEGLVESRFETRLKAVVSNGKDEMNHGTQEPLSELILRVGDDTIKLQACDSTKISSNQDDCLNSVNSRNIMAQTSFRETPRKNVMELHSNPSHKNRATHEERRLQIDKLDEWRTHVKEKPKAHDESKQHHDERKNETKQFKVGDKVLLDEKDPRIATSELNANRVTPFMVLYIMTNPKGKKVAIPSSKKQKETTFSSSSTTEIRHPFLQLPPGPQEELFQILRARPLGVGRCIDWAVLETVHLADLLDSLITDSDGGIRRPRNSSIPPWRSMAQSSTLTLNGQISPQGIQSMFYMRMIEHHHGFDPPQYRLAQATDEDDAEDIPDDIPAF</sequence>
<name>A0A2P5XAC2_GOSBA</name>
<organism evidence="2 3">
    <name type="scientific">Gossypium barbadense</name>
    <name type="common">Sea Island cotton</name>
    <name type="synonym">Hibiscus barbadensis</name>
    <dbReference type="NCBI Taxonomy" id="3634"/>
    <lineage>
        <taxon>Eukaryota</taxon>
        <taxon>Viridiplantae</taxon>
        <taxon>Streptophyta</taxon>
        <taxon>Embryophyta</taxon>
        <taxon>Tracheophyta</taxon>
        <taxon>Spermatophyta</taxon>
        <taxon>Magnoliopsida</taxon>
        <taxon>eudicotyledons</taxon>
        <taxon>Gunneridae</taxon>
        <taxon>Pentapetalae</taxon>
        <taxon>rosids</taxon>
        <taxon>malvids</taxon>
        <taxon>Malvales</taxon>
        <taxon>Malvaceae</taxon>
        <taxon>Malvoideae</taxon>
        <taxon>Gossypium</taxon>
    </lineage>
</organism>
<protein>
    <submittedName>
        <fullName evidence="2">Uncharacterized protein</fullName>
    </submittedName>
</protein>
<gene>
    <name evidence="2" type="ORF">GOBAR_AA20379</name>
</gene>
<proteinExistence type="predicted"/>
<feature type="region of interest" description="Disordered" evidence="1">
    <location>
        <begin position="136"/>
        <end position="159"/>
    </location>
</feature>
<dbReference type="Proteomes" id="UP000239757">
    <property type="component" value="Unassembled WGS sequence"/>
</dbReference>